<dbReference type="EMBL" id="JAPUFD010000003">
    <property type="protein sequence ID" value="MDI1486409.1"/>
    <property type="molecule type" value="Genomic_DNA"/>
</dbReference>
<dbReference type="GO" id="GO:0046982">
    <property type="term" value="F:protein heterodimerization activity"/>
    <property type="evidence" value="ECO:0007669"/>
    <property type="project" value="InterPro"/>
</dbReference>
<proteinExistence type="predicted"/>
<feature type="compositionally biased region" description="Polar residues" evidence="1">
    <location>
        <begin position="65"/>
        <end position="86"/>
    </location>
</feature>
<feature type="compositionally biased region" description="Basic and acidic residues" evidence="1">
    <location>
        <begin position="143"/>
        <end position="156"/>
    </location>
</feature>
<dbReference type="SUPFAM" id="SSF47113">
    <property type="entry name" value="Histone-fold"/>
    <property type="match status" value="1"/>
</dbReference>
<name>A0AA43QJB8_9LECA</name>
<feature type="compositionally biased region" description="Polar residues" evidence="1">
    <location>
        <begin position="128"/>
        <end position="139"/>
    </location>
</feature>
<gene>
    <name evidence="2" type="ORF">OHK93_005637</name>
</gene>
<feature type="region of interest" description="Disordered" evidence="1">
    <location>
        <begin position="53"/>
        <end position="162"/>
    </location>
</feature>
<protein>
    <submittedName>
        <fullName evidence="2">Uncharacterized protein</fullName>
    </submittedName>
</protein>
<reference evidence="2" key="1">
    <citation type="journal article" date="2023" name="Genome Biol. Evol.">
        <title>First Whole Genome Sequence and Flow Cytometry Genome Size Data for the Lichen-Forming Fungus Ramalina farinacea (Ascomycota).</title>
        <authorList>
            <person name="Llewellyn T."/>
            <person name="Mian S."/>
            <person name="Hill R."/>
            <person name="Leitch I.J."/>
            <person name="Gaya E."/>
        </authorList>
    </citation>
    <scope>NUCLEOTIDE SEQUENCE</scope>
    <source>
        <strain evidence="2">LIQ254RAFAR</strain>
    </source>
</reference>
<evidence type="ECO:0000313" key="3">
    <source>
        <dbReference type="Proteomes" id="UP001161017"/>
    </source>
</evidence>
<dbReference type="Proteomes" id="UP001161017">
    <property type="component" value="Unassembled WGS sequence"/>
</dbReference>
<evidence type="ECO:0000256" key="1">
    <source>
        <dbReference type="SAM" id="MobiDB-lite"/>
    </source>
</evidence>
<dbReference type="Gene3D" id="1.10.20.10">
    <property type="entry name" value="Histone, subunit A"/>
    <property type="match status" value="1"/>
</dbReference>
<accession>A0AA43QJB8</accession>
<organism evidence="2 3">
    <name type="scientific">Ramalina farinacea</name>
    <dbReference type="NCBI Taxonomy" id="258253"/>
    <lineage>
        <taxon>Eukaryota</taxon>
        <taxon>Fungi</taxon>
        <taxon>Dikarya</taxon>
        <taxon>Ascomycota</taxon>
        <taxon>Pezizomycotina</taxon>
        <taxon>Lecanoromycetes</taxon>
        <taxon>OSLEUM clade</taxon>
        <taxon>Lecanoromycetidae</taxon>
        <taxon>Lecanorales</taxon>
        <taxon>Lecanorineae</taxon>
        <taxon>Ramalinaceae</taxon>
        <taxon>Ramalina</taxon>
    </lineage>
</organism>
<sequence>MFIRYFADQAMNVVKSERKPRRTIQYKDFANAVSRIDNLTFLEDVVPKTTTYREFKSRNKGRGGANNNQEGAPLQNGQTTIDVSSNRARVQRPAGRRRSSPIEIVDEPSRPSMEDEEDEEDRVGVHESPSQPHMPNGQQLIFEHYEPNGNARRDESGDVEMG</sequence>
<comment type="caution">
    <text evidence="2">The sequence shown here is derived from an EMBL/GenBank/DDBJ whole genome shotgun (WGS) entry which is preliminary data.</text>
</comment>
<dbReference type="InterPro" id="IPR009072">
    <property type="entry name" value="Histone-fold"/>
</dbReference>
<evidence type="ECO:0000313" key="2">
    <source>
        <dbReference type="EMBL" id="MDI1486409.1"/>
    </source>
</evidence>
<dbReference type="AlphaFoldDB" id="A0AA43QJB8"/>
<keyword evidence="3" id="KW-1185">Reference proteome</keyword>